<dbReference type="EMBL" id="JBHSDK010000034">
    <property type="protein sequence ID" value="MFC4337482.1"/>
    <property type="molecule type" value="Genomic_DNA"/>
</dbReference>
<proteinExistence type="predicted"/>
<keyword evidence="2" id="KW-1185">Reference proteome</keyword>
<dbReference type="RefSeq" id="WP_380624515.1">
    <property type="nucleotide sequence ID" value="NZ_JBHSDK010000034.1"/>
</dbReference>
<organism evidence="1 2">
    <name type="scientific">Salininema proteolyticum</name>
    <dbReference type="NCBI Taxonomy" id="1607685"/>
    <lineage>
        <taxon>Bacteria</taxon>
        <taxon>Bacillati</taxon>
        <taxon>Actinomycetota</taxon>
        <taxon>Actinomycetes</taxon>
        <taxon>Glycomycetales</taxon>
        <taxon>Glycomycetaceae</taxon>
        <taxon>Salininema</taxon>
    </lineage>
</organism>
<evidence type="ECO:0000313" key="2">
    <source>
        <dbReference type="Proteomes" id="UP001595823"/>
    </source>
</evidence>
<protein>
    <submittedName>
        <fullName evidence="1">Uncharacterized protein</fullName>
    </submittedName>
</protein>
<comment type="caution">
    <text evidence="1">The sequence shown here is derived from an EMBL/GenBank/DDBJ whole genome shotgun (WGS) entry which is preliminary data.</text>
</comment>
<reference evidence="2" key="1">
    <citation type="journal article" date="2019" name="Int. J. Syst. Evol. Microbiol.">
        <title>The Global Catalogue of Microorganisms (GCM) 10K type strain sequencing project: providing services to taxonomists for standard genome sequencing and annotation.</title>
        <authorList>
            <consortium name="The Broad Institute Genomics Platform"/>
            <consortium name="The Broad Institute Genome Sequencing Center for Infectious Disease"/>
            <person name="Wu L."/>
            <person name="Ma J."/>
        </authorList>
    </citation>
    <scope>NUCLEOTIDE SEQUENCE [LARGE SCALE GENOMIC DNA]</scope>
    <source>
        <strain evidence="2">IBRC-M 10908</strain>
    </source>
</reference>
<evidence type="ECO:0000313" key="1">
    <source>
        <dbReference type="EMBL" id="MFC4337482.1"/>
    </source>
</evidence>
<sequence length="140" mass="14722">MDWTPTVVAALRRQFVIEETDRPAEFTVTAVDGRALTRRPRLVLPAGVLAEFLRNLAADADICEGMDDAVGMVGVFAEESLCSLSGPTVTTLGVHRDADGTPAWFDDAEPLPAPTVAAPGAYAWQAHPPDGSHGPGAAEI</sequence>
<gene>
    <name evidence="1" type="ORF">ACFPET_19995</name>
</gene>
<accession>A0ABV8U3B1</accession>
<name>A0ABV8U3B1_9ACTN</name>
<dbReference type="Proteomes" id="UP001595823">
    <property type="component" value="Unassembled WGS sequence"/>
</dbReference>